<keyword evidence="1" id="KW-0812">Transmembrane</keyword>
<reference evidence="3" key="1">
    <citation type="submission" date="2023-10" db="EMBL/GenBank/DDBJ databases">
        <authorList>
            <person name="Chen Y."/>
            <person name="Shah S."/>
            <person name="Dougan E. K."/>
            <person name="Thang M."/>
            <person name="Chan C."/>
        </authorList>
    </citation>
    <scope>NUCLEOTIDE SEQUENCE [LARGE SCALE GENOMIC DNA]</scope>
</reference>
<name>A0ABN9Y700_9DINO</name>
<keyword evidence="1" id="KW-1133">Transmembrane helix</keyword>
<keyword evidence="4" id="KW-1185">Reference proteome</keyword>
<evidence type="ECO:0000313" key="4">
    <source>
        <dbReference type="Proteomes" id="UP001189429"/>
    </source>
</evidence>
<evidence type="ECO:0000256" key="2">
    <source>
        <dbReference type="SAM" id="SignalP"/>
    </source>
</evidence>
<feature type="signal peptide" evidence="2">
    <location>
        <begin position="1"/>
        <end position="36"/>
    </location>
</feature>
<feature type="chain" id="PRO_5047356542" evidence="2">
    <location>
        <begin position="37"/>
        <end position="294"/>
    </location>
</feature>
<dbReference type="EMBL" id="CAUYUJ010021717">
    <property type="protein sequence ID" value="CAK0906590.1"/>
    <property type="molecule type" value="Genomic_DNA"/>
</dbReference>
<proteinExistence type="predicted"/>
<evidence type="ECO:0000256" key="1">
    <source>
        <dbReference type="SAM" id="Phobius"/>
    </source>
</evidence>
<protein>
    <submittedName>
        <fullName evidence="3">Uncharacterized protein</fullName>
    </submittedName>
</protein>
<sequence>DRRWRGARPPRSWAAAAGAALAAALLVAFSPACSLAGHGRRGEGDGGPSVAAAEPTARPFVDVTFQEYTYVDMPQRVVKIFVPAAAEVARWWAGVPWAQGVKYAYWIGRSPEGNPSLLRVLVRAEGRPLAVDGVQASGFTTAVEIPPAVTAPTDCKIAHVLVDVAAEGLALLAGWCLLFATVMCFSFVFMVLCSYLHRRCYYCTRRWRRLCWLWALGKRPASWGGEAFSRGGPCCICLGACDRSGEALVAIGRLDPEPDAEVGSATRACGFLAGCCAKGVQSPLVPAECPAEVP</sequence>
<feature type="non-terminal residue" evidence="3">
    <location>
        <position position="294"/>
    </location>
</feature>
<keyword evidence="2" id="KW-0732">Signal</keyword>
<accession>A0ABN9Y700</accession>
<dbReference type="Proteomes" id="UP001189429">
    <property type="component" value="Unassembled WGS sequence"/>
</dbReference>
<gene>
    <name evidence="3" type="ORF">PCOR1329_LOCUS81857</name>
</gene>
<organism evidence="3 4">
    <name type="scientific">Prorocentrum cordatum</name>
    <dbReference type="NCBI Taxonomy" id="2364126"/>
    <lineage>
        <taxon>Eukaryota</taxon>
        <taxon>Sar</taxon>
        <taxon>Alveolata</taxon>
        <taxon>Dinophyceae</taxon>
        <taxon>Prorocentrales</taxon>
        <taxon>Prorocentraceae</taxon>
        <taxon>Prorocentrum</taxon>
    </lineage>
</organism>
<feature type="transmembrane region" description="Helical" evidence="1">
    <location>
        <begin position="172"/>
        <end position="196"/>
    </location>
</feature>
<comment type="caution">
    <text evidence="3">The sequence shown here is derived from an EMBL/GenBank/DDBJ whole genome shotgun (WGS) entry which is preliminary data.</text>
</comment>
<keyword evidence="1" id="KW-0472">Membrane</keyword>
<evidence type="ECO:0000313" key="3">
    <source>
        <dbReference type="EMBL" id="CAK0906590.1"/>
    </source>
</evidence>
<feature type="non-terminal residue" evidence="3">
    <location>
        <position position="1"/>
    </location>
</feature>